<comment type="similarity">
    <text evidence="1">Belongs to the RelE toxin family.</text>
</comment>
<organism evidence="3 4">
    <name type="scientific">Niabella drilacis (strain DSM 25811 / CCM 8410 / CCUG 62505 / LMG 26954 / E90)</name>
    <dbReference type="NCBI Taxonomy" id="1285928"/>
    <lineage>
        <taxon>Bacteria</taxon>
        <taxon>Pseudomonadati</taxon>
        <taxon>Bacteroidota</taxon>
        <taxon>Chitinophagia</taxon>
        <taxon>Chitinophagales</taxon>
        <taxon>Chitinophagaceae</taxon>
        <taxon>Niabella</taxon>
    </lineage>
</organism>
<keyword evidence="4" id="KW-1185">Reference proteome</keyword>
<dbReference type="InterPro" id="IPR007712">
    <property type="entry name" value="RelE/ParE_toxin"/>
</dbReference>
<dbReference type="STRING" id="1285928.SAMN04487894_104162"/>
<evidence type="ECO:0000313" key="3">
    <source>
        <dbReference type="EMBL" id="SDC83540.1"/>
    </source>
</evidence>
<keyword evidence="2" id="KW-1277">Toxin-antitoxin system</keyword>
<dbReference type="PANTHER" id="PTHR33755">
    <property type="entry name" value="TOXIN PARE1-RELATED"/>
    <property type="match status" value="1"/>
</dbReference>
<dbReference type="InterPro" id="IPR051803">
    <property type="entry name" value="TA_system_RelE-like_toxin"/>
</dbReference>
<dbReference type="SUPFAM" id="SSF143011">
    <property type="entry name" value="RelE-like"/>
    <property type="match status" value="1"/>
</dbReference>
<dbReference type="InterPro" id="IPR035093">
    <property type="entry name" value="RelE/ParE_toxin_dom_sf"/>
</dbReference>
<sequence length="96" mass="11652">MVIVWNEIAKNELKSAYEYILKDSHQNAIKVRQEIIDAILSLTDQPDKHRADKYKTNNDGTWRAFEIHRYRVSYRVKNNQIRIIRLRHTRRSPQLY</sequence>
<dbReference type="RefSeq" id="WP_090389784.1">
    <property type="nucleotide sequence ID" value="NZ_FMZO01000004.1"/>
</dbReference>
<accession>A0A1G6PTI9</accession>
<proteinExistence type="inferred from homology"/>
<protein>
    <submittedName>
        <fullName evidence="3">Plasmid stabilization system protein ParE</fullName>
    </submittedName>
</protein>
<dbReference type="OrthoDB" id="962256at2"/>
<dbReference type="AlphaFoldDB" id="A0A1G6PTI9"/>
<name>A0A1G6PTI9_NIADE</name>
<dbReference type="Proteomes" id="UP000198757">
    <property type="component" value="Unassembled WGS sequence"/>
</dbReference>
<dbReference type="Gene3D" id="3.30.2310.20">
    <property type="entry name" value="RelE-like"/>
    <property type="match status" value="1"/>
</dbReference>
<evidence type="ECO:0000313" key="4">
    <source>
        <dbReference type="Proteomes" id="UP000198757"/>
    </source>
</evidence>
<evidence type="ECO:0000256" key="1">
    <source>
        <dbReference type="ARBA" id="ARBA00006226"/>
    </source>
</evidence>
<dbReference type="Pfam" id="PF05016">
    <property type="entry name" value="ParE_toxin"/>
    <property type="match status" value="1"/>
</dbReference>
<gene>
    <name evidence="3" type="ORF">SAMN04487894_104162</name>
</gene>
<evidence type="ECO:0000256" key="2">
    <source>
        <dbReference type="ARBA" id="ARBA00022649"/>
    </source>
</evidence>
<reference evidence="4" key="1">
    <citation type="submission" date="2016-10" db="EMBL/GenBank/DDBJ databases">
        <authorList>
            <person name="Varghese N."/>
            <person name="Submissions S."/>
        </authorList>
    </citation>
    <scope>NUCLEOTIDE SEQUENCE [LARGE SCALE GENOMIC DNA]</scope>
    <source>
        <strain evidence="4">DSM 25811 / CCM 8410 / LMG 26954 / E90</strain>
    </source>
</reference>
<dbReference type="EMBL" id="FMZO01000004">
    <property type="protein sequence ID" value="SDC83540.1"/>
    <property type="molecule type" value="Genomic_DNA"/>
</dbReference>